<evidence type="ECO:0000256" key="5">
    <source>
        <dbReference type="SAM" id="MobiDB-lite"/>
    </source>
</evidence>
<dbReference type="SUPFAM" id="SSF81296">
    <property type="entry name" value="E set domains"/>
    <property type="match status" value="1"/>
</dbReference>
<dbReference type="InterPro" id="IPR036573">
    <property type="entry name" value="CBM_sf_5/12"/>
</dbReference>
<evidence type="ECO:0000259" key="6">
    <source>
        <dbReference type="SMART" id="SM00495"/>
    </source>
</evidence>
<dbReference type="SUPFAM" id="SSF51055">
    <property type="entry name" value="Carbohydrate binding domain"/>
    <property type="match status" value="1"/>
</dbReference>
<dbReference type="InterPro" id="IPR051024">
    <property type="entry name" value="GlcNAc_Chitin_IntDeg"/>
</dbReference>
<protein>
    <recommendedName>
        <fullName evidence="6">Chitin-binding type-3 domain-containing protein</fullName>
    </recommendedName>
</protein>
<name>A0AAW3MK72_9BURK</name>
<sequence>MLFAQNAMAHGYVQSPPSRNYKCWASYPGKDKNNCGADAIQWEPQSLEAASGNTPFPVDGPRDKELASANGTRGHALDEQTSERWTKTDVTPGPLNFTWHFTAGHPARYFHYFITKKGWNPNAPLTRDQFESQPFCVKEYGTGSAAKNEVSQGTDTMTCTIPSDHSGYNVIYAEWKVDNTANSFWNAIDVNIKNGDPGPGPAPITWNTVGTIYGTGDLAPGDQVSTRVFNATDTMPSLSTSITIKNDTEGNRRQWPMLLAEQINKVRGASYQAGQNQDGVIKPVPGNNTIFARKGSEVRNVEIDIKKHQTPQPEQEMHVTANSEYAIQNNVAVVEPYVTLRKKAVVSATLYSNDGTRPSVGTNSVTVDGAAKIPVTVSNARAGNYTLVVTSDGVDQQSSAIKLTGGDSGGQGNWDPRKSYQGGEKVQWKGNTYTARWWSQGHEPGLAAYTCKTGTPNCYGKEWDGPVIGAQ</sequence>
<dbReference type="PANTHER" id="PTHR34823">
    <property type="entry name" value="GLCNAC-BINDING PROTEIN A"/>
    <property type="match status" value="1"/>
</dbReference>
<dbReference type="InterPro" id="IPR004302">
    <property type="entry name" value="Cellulose/chitin-bd_N"/>
</dbReference>
<evidence type="ECO:0000256" key="2">
    <source>
        <dbReference type="ARBA" id="ARBA00022669"/>
    </source>
</evidence>
<dbReference type="CDD" id="cd21177">
    <property type="entry name" value="LPMO_AA10"/>
    <property type="match status" value="1"/>
</dbReference>
<keyword evidence="4" id="KW-0378">Hydrolase</keyword>
<organism evidence="7 8">
    <name type="scientific">Burkholderia ubonensis</name>
    <dbReference type="NCBI Taxonomy" id="101571"/>
    <lineage>
        <taxon>Bacteria</taxon>
        <taxon>Pseudomonadati</taxon>
        <taxon>Pseudomonadota</taxon>
        <taxon>Betaproteobacteria</taxon>
        <taxon>Burkholderiales</taxon>
        <taxon>Burkholderiaceae</taxon>
        <taxon>Burkholderia</taxon>
        <taxon>Burkholderia cepacia complex</taxon>
    </lineage>
</organism>
<feature type="region of interest" description="Disordered" evidence="5">
    <location>
        <begin position="403"/>
        <end position="422"/>
    </location>
</feature>
<dbReference type="InterPro" id="IPR003610">
    <property type="entry name" value="CBM5/12"/>
</dbReference>
<evidence type="ECO:0000256" key="4">
    <source>
        <dbReference type="ARBA" id="ARBA00022801"/>
    </source>
</evidence>
<dbReference type="GO" id="GO:0005576">
    <property type="term" value="C:extracellular region"/>
    <property type="evidence" value="ECO:0007669"/>
    <property type="project" value="InterPro"/>
</dbReference>
<accession>A0AAW3MK72</accession>
<dbReference type="SMART" id="SM00495">
    <property type="entry name" value="ChtBD3"/>
    <property type="match status" value="1"/>
</dbReference>
<feature type="region of interest" description="Disordered" evidence="5">
    <location>
        <begin position="49"/>
        <end position="89"/>
    </location>
</feature>
<dbReference type="GO" id="GO:0030246">
    <property type="term" value="F:carbohydrate binding"/>
    <property type="evidence" value="ECO:0007669"/>
    <property type="project" value="InterPro"/>
</dbReference>
<dbReference type="Proteomes" id="UP000056453">
    <property type="component" value="Unassembled WGS sequence"/>
</dbReference>
<dbReference type="Gene3D" id="2.60.40.2550">
    <property type="match status" value="1"/>
</dbReference>
<dbReference type="GO" id="GO:0005975">
    <property type="term" value="P:carbohydrate metabolic process"/>
    <property type="evidence" value="ECO:0007669"/>
    <property type="project" value="InterPro"/>
</dbReference>
<dbReference type="AlphaFoldDB" id="A0AAW3MK72"/>
<gene>
    <name evidence="7" type="ORF">WJ96_20295</name>
</gene>
<dbReference type="InterPro" id="IPR014756">
    <property type="entry name" value="Ig_E-set"/>
</dbReference>
<reference evidence="7 8" key="1">
    <citation type="submission" date="2015-11" db="EMBL/GenBank/DDBJ databases">
        <title>Expanding the genomic diversity of Burkholderia species for the development of highly accurate diagnostics.</title>
        <authorList>
            <person name="Sahl J."/>
            <person name="Keim P."/>
            <person name="Wagner D."/>
        </authorList>
    </citation>
    <scope>NUCLEOTIDE SEQUENCE [LARGE SCALE GENOMIC DNA]</scope>
    <source>
        <strain evidence="7 8">MSMB1808WGS</strain>
    </source>
</reference>
<dbReference type="InterPro" id="IPR041029">
    <property type="entry name" value="GbpA_2"/>
</dbReference>
<evidence type="ECO:0000313" key="7">
    <source>
        <dbReference type="EMBL" id="KVP89340.1"/>
    </source>
</evidence>
<evidence type="ECO:0000256" key="1">
    <source>
        <dbReference type="ARBA" id="ARBA00022525"/>
    </source>
</evidence>
<dbReference type="Gene3D" id="2.70.50.50">
    <property type="entry name" value="chitin-binding protein cbp21"/>
    <property type="match status" value="1"/>
</dbReference>
<dbReference type="GO" id="GO:0004553">
    <property type="term" value="F:hydrolase activity, hydrolyzing O-glycosyl compounds"/>
    <property type="evidence" value="ECO:0007669"/>
    <property type="project" value="InterPro"/>
</dbReference>
<keyword evidence="2" id="KW-0147">Chitin-binding</keyword>
<keyword evidence="3" id="KW-0732">Signal</keyword>
<dbReference type="Gene3D" id="2.10.10.20">
    <property type="entry name" value="Carbohydrate-binding module superfamily 5/12"/>
    <property type="match status" value="1"/>
</dbReference>
<proteinExistence type="predicted"/>
<comment type="caution">
    <text evidence="7">The sequence shown here is derived from an EMBL/GenBank/DDBJ whole genome shotgun (WGS) entry which is preliminary data.</text>
</comment>
<dbReference type="Gene3D" id="3.30.70.2150">
    <property type="match status" value="1"/>
</dbReference>
<dbReference type="PANTHER" id="PTHR34823:SF1">
    <property type="entry name" value="CHITIN-BINDING TYPE-4 DOMAIN-CONTAINING PROTEIN"/>
    <property type="match status" value="1"/>
</dbReference>
<keyword evidence="1" id="KW-0964">Secreted</keyword>
<dbReference type="EMBL" id="LPBJ01000095">
    <property type="protein sequence ID" value="KVP89340.1"/>
    <property type="molecule type" value="Genomic_DNA"/>
</dbReference>
<feature type="domain" description="Chitin-binding type-3" evidence="6">
    <location>
        <begin position="411"/>
        <end position="462"/>
    </location>
</feature>
<dbReference type="Pfam" id="PF18416">
    <property type="entry name" value="GbpA_2"/>
    <property type="match status" value="1"/>
</dbReference>
<evidence type="ECO:0000313" key="8">
    <source>
        <dbReference type="Proteomes" id="UP000056453"/>
    </source>
</evidence>
<feature type="compositionally biased region" description="Basic and acidic residues" evidence="5">
    <location>
        <begin position="75"/>
        <end position="87"/>
    </location>
</feature>
<dbReference type="Pfam" id="PF02839">
    <property type="entry name" value="CBM_5_12"/>
    <property type="match status" value="1"/>
</dbReference>
<evidence type="ECO:0000256" key="3">
    <source>
        <dbReference type="ARBA" id="ARBA00022729"/>
    </source>
</evidence>
<dbReference type="Pfam" id="PF03067">
    <property type="entry name" value="LPMO_10"/>
    <property type="match status" value="1"/>
</dbReference>
<keyword evidence="8" id="KW-1185">Reference proteome</keyword>
<dbReference type="CDD" id="cd12215">
    <property type="entry name" value="ChiC_BD"/>
    <property type="match status" value="1"/>
</dbReference>
<dbReference type="GO" id="GO:0008061">
    <property type="term" value="F:chitin binding"/>
    <property type="evidence" value="ECO:0007669"/>
    <property type="project" value="UniProtKB-KW"/>
</dbReference>